<feature type="transmembrane region" description="Helical" evidence="7">
    <location>
        <begin position="236"/>
        <end position="258"/>
    </location>
</feature>
<dbReference type="EMBL" id="DVFZ01000024">
    <property type="protein sequence ID" value="HIQ81893.1"/>
    <property type="molecule type" value="Genomic_DNA"/>
</dbReference>
<dbReference type="AlphaFoldDB" id="A0A9D1CVS9"/>
<keyword evidence="3" id="KW-1003">Cell membrane</keyword>
<keyword evidence="6 7" id="KW-0472">Membrane</keyword>
<evidence type="ECO:0000256" key="4">
    <source>
        <dbReference type="ARBA" id="ARBA00022692"/>
    </source>
</evidence>
<feature type="transmembrane region" description="Helical" evidence="7">
    <location>
        <begin position="278"/>
        <end position="304"/>
    </location>
</feature>
<dbReference type="SUPFAM" id="SSF161098">
    <property type="entry name" value="MetI-like"/>
    <property type="match status" value="1"/>
</dbReference>
<evidence type="ECO:0000256" key="3">
    <source>
        <dbReference type="ARBA" id="ARBA00022475"/>
    </source>
</evidence>
<proteinExistence type="inferred from homology"/>
<name>A0A9D1CVS9_9FIRM</name>
<evidence type="ECO:0000313" key="9">
    <source>
        <dbReference type="EMBL" id="HIQ81893.1"/>
    </source>
</evidence>
<dbReference type="InterPro" id="IPR045621">
    <property type="entry name" value="BPD_transp_1_N"/>
</dbReference>
<feature type="transmembrane region" description="Helical" evidence="7">
    <location>
        <begin position="178"/>
        <end position="197"/>
    </location>
</feature>
<dbReference type="Gene3D" id="1.10.3720.10">
    <property type="entry name" value="MetI-like"/>
    <property type="match status" value="1"/>
</dbReference>
<evidence type="ECO:0000256" key="7">
    <source>
        <dbReference type="RuleBase" id="RU363032"/>
    </source>
</evidence>
<feature type="domain" description="ABC transmembrane type-1" evidence="8">
    <location>
        <begin position="96"/>
        <end position="297"/>
    </location>
</feature>
<dbReference type="PANTHER" id="PTHR30465:SF0">
    <property type="entry name" value="OLIGOPEPTIDE TRANSPORT SYSTEM PERMEASE PROTEIN APPB"/>
    <property type="match status" value="1"/>
</dbReference>
<dbReference type="GO" id="GO:0055085">
    <property type="term" value="P:transmembrane transport"/>
    <property type="evidence" value="ECO:0007669"/>
    <property type="project" value="InterPro"/>
</dbReference>
<evidence type="ECO:0000256" key="1">
    <source>
        <dbReference type="ARBA" id="ARBA00004651"/>
    </source>
</evidence>
<dbReference type="InterPro" id="IPR000515">
    <property type="entry name" value="MetI-like"/>
</dbReference>
<feature type="transmembrane region" description="Helical" evidence="7">
    <location>
        <begin position="102"/>
        <end position="123"/>
    </location>
</feature>
<evidence type="ECO:0000256" key="2">
    <source>
        <dbReference type="ARBA" id="ARBA00022448"/>
    </source>
</evidence>
<feature type="transmembrane region" description="Helical" evidence="7">
    <location>
        <begin position="135"/>
        <end position="158"/>
    </location>
</feature>
<dbReference type="PANTHER" id="PTHR30465">
    <property type="entry name" value="INNER MEMBRANE ABC TRANSPORTER"/>
    <property type="match status" value="1"/>
</dbReference>
<dbReference type="GO" id="GO:0005886">
    <property type="term" value="C:plasma membrane"/>
    <property type="evidence" value="ECO:0007669"/>
    <property type="project" value="UniProtKB-SubCell"/>
</dbReference>
<dbReference type="CDD" id="cd06261">
    <property type="entry name" value="TM_PBP2"/>
    <property type="match status" value="1"/>
</dbReference>
<dbReference type="InterPro" id="IPR035906">
    <property type="entry name" value="MetI-like_sf"/>
</dbReference>
<comment type="similarity">
    <text evidence="7">Belongs to the binding-protein-dependent transport system permease family.</text>
</comment>
<dbReference type="Pfam" id="PF19300">
    <property type="entry name" value="BPD_transp_1_N"/>
    <property type="match status" value="1"/>
</dbReference>
<dbReference type="PROSITE" id="PS50928">
    <property type="entry name" value="ABC_TM1"/>
    <property type="match status" value="1"/>
</dbReference>
<dbReference type="Pfam" id="PF00528">
    <property type="entry name" value="BPD_transp_1"/>
    <property type="match status" value="1"/>
</dbReference>
<evidence type="ECO:0000259" key="8">
    <source>
        <dbReference type="PROSITE" id="PS50928"/>
    </source>
</evidence>
<sequence length="317" mass="35593">MAKYILKRVLRSAITMLIIIVIVFSLLRLMPIEGYFENYDKLSETQINVRLRELGLLDPLPVQLWNYLKQILSGDLGVSNVFRRGVSINEIVAEKIPISLQLGITSLVIALALGLPLGILMARSTRTKWKLWDKFGTIFIVIIQAVPAAAYHILIQFAGSQSSLRLPMLFSQGNLRSYILPIFSLAIGNIAYYAMWLRRYMVDESNKDYIRLARAKGLPSGAISRRHMFRNAMVPLIQYIPNSILFTLMGSLYVESLYSIPGMGGLLVTVIKRQDNTMVVALVLIYAAISILGLLLGDILMAILDPRISFTKKEGSR</sequence>
<comment type="caution">
    <text evidence="9">The sequence shown here is derived from an EMBL/GenBank/DDBJ whole genome shotgun (WGS) entry which is preliminary data.</text>
</comment>
<reference evidence="9" key="2">
    <citation type="journal article" date="2021" name="PeerJ">
        <title>Extensive microbial diversity within the chicken gut microbiome revealed by metagenomics and culture.</title>
        <authorList>
            <person name="Gilroy R."/>
            <person name="Ravi A."/>
            <person name="Getino M."/>
            <person name="Pursley I."/>
            <person name="Horton D.L."/>
            <person name="Alikhan N.F."/>
            <person name="Baker D."/>
            <person name="Gharbi K."/>
            <person name="Hall N."/>
            <person name="Watson M."/>
            <person name="Adriaenssens E.M."/>
            <person name="Foster-Nyarko E."/>
            <person name="Jarju S."/>
            <person name="Secka A."/>
            <person name="Antonio M."/>
            <person name="Oren A."/>
            <person name="Chaudhuri R.R."/>
            <person name="La Ragione R."/>
            <person name="Hildebrand F."/>
            <person name="Pallen M.J."/>
        </authorList>
    </citation>
    <scope>NUCLEOTIDE SEQUENCE</scope>
    <source>
        <strain evidence="9">ChiSjej6B24-2974</strain>
    </source>
</reference>
<feature type="transmembrane region" description="Helical" evidence="7">
    <location>
        <begin position="12"/>
        <end position="30"/>
    </location>
</feature>
<evidence type="ECO:0000256" key="5">
    <source>
        <dbReference type="ARBA" id="ARBA00022989"/>
    </source>
</evidence>
<evidence type="ECO:0000313" key="10">
    <source>
        <dbReference type="Proteomes" id="UP000824260"/>
    </source>
</evidence>
<reference evidence="9" key="1">
    <citation type="submission" date="2020-10" db="EMBL/GenBank/DDBJ databases">
        <authorList>
            <person name="Gilroy R."/>
        </authorList>
    </citation>
    <scope>NUCLEOTIDE SEQUENCE</scope>
    <source>
        <strain evidence="9">ChiSjej6B24-2974</strain>
    </source>
</reference>
<keyword evidence="4 7" id="KW-0812">Transmembrane</keyword>
<keyword evidence="5 7" id="KW-1133">Transmembrane helix</keyword>
<keyword evidence="2 7" id="KW-0813">Transport</keyword>
<evidence type="ECO:0000256" key="6">
    <source>
        <dbReference type="ARBA" id="ARBA00023136"/>
    </source>
</evidence>
<protein>
    <submittedName>
        <fullName evidence="9">ABC transporter permease</fullName>
    </submittedName>
</protein>
<organism evidence="9 10">
    <name type="scientific">Candidatus Pullichristensenella stercorigallinarum</name>
    <dbReference type="NCBI Taxonomy" id="2840909"/>
    <lineage>
        <taxon>Bacteria</taxon>
        <taxon>Bacillati</taxon>
        <taxon>Bacillota</taxon>
        <taxon>Clostridia</taxon>
        <taxon>Candidatus Pullichristensenella</taxon>
    </lineage>
</organism>
<gene>
    <name evidence="9" type="ORF">IAA52_02195</name>
</gene>
<accession>A0A9D1CVS9</accession>
<comment type="subcellular location">
    <subcellularLocation>
        <location evidence="1 7">Cell membrane</location>
        <topology evidence="1 7">Multi-pass membrane protein</topology>
    </subcellularLocation>
</comment>
<dbReference type="Proteomes" id="UP000824260">
    <property type="component" value="Unassembled WGS sequence"/>
</dbReference>